<reference evidence="4" key="1">
    <citation type="submission" date="2025-08" db="UniProtKB">
        <authorList>
            <consortium name="RefSeq"/>
        </authorList>
    </citation>
    <scope>IDENTIFICATION</scope>
    <source>
        <tissue evidence="4">Muscle</tissue>
    </source>
</reference>
<evidence type="ECO:0000256" key="2">
    <source>
        <dbReference type="SAM" id="Phobius"/>
    </source>
</evidence>
<accession>A0A8B7R2T5</accession>
<feature type="region of interest" description="Disordered" evidence="1">
    <location>
        <begin position="49"/>
        <end position="76"/>
    </location>
</feature>
<keyword evidence="2" id="KW-0472">Membrane</keyword>
<dbReference type="RefSeq" id="XP_019495286.1">
    <property type="nucleotide sequence ID" value="XM_019639741.1"/>
</dbReference>
<proteinExistence type="predicted"/>
<organism evidence="3 4">
    <name type="scientific">Hipposideros armiger</name>
    <name type="common">Great Himalayan leaf-nosed bat</name>
    <dbReference type="NCBI Taxonomy" id="186990"/>
    <lineage>
        <taxon>Eukaryota</taxon>
        <taxon>Metazoa</taxon>
        <taxon>Chordata</taxon>
        <taxon>Craniata</taxon>
        <taxon>Vertebrata</taxon>
        <taxon>Euteleostomi</taxon>
        <taxon>Mammalia</taxon>
        <taxon>Eutheria</taxon>
        <taxon>Laurasiatheria</taxon>
        <taxon>Chiroptera</taxon>
        <taxon>Yinpterochiroptera</taxon>
        <taxon>Rhinolophoidea</taxon>
        <taxon>Hipposideridae</taxon>
        <taxon>Hipposideros</taxon>
    </lineage>
</organism>
<dbReference type="Proteomes" id="UP000694851">
    <property type="component" value="Unplaced"/>
</dbReference>
<keyword evidence="3" id="KW-1185">Reference proteome</keyword>
<evidence type="ECO:0000256" key="1">
    <source>
        <dbReference type="SAM" id="MobiDB-lite"/>
    </source>
</evidence>
<gene>
    <name evidence="4" type="primary">LOC109381257</name>
</gene>
<dbReference type="KEGG" id="hai:109381257"/>
<protein>
    <submittedName>
        <fullName evidence="4">Uncharacterized protein LOC109381257</fullName>
    </submittedName>
</protein>
<evidence type="ECO:0000313" key="4">
    <source>
        <dbReference type="RefSeq" id="XP_019495286.1"/>
    </source>
</evidence>
<evidence type="ECO:0000313" key="3">
    <source>
        <dbReference type="Proteomes" id="UP000694851"/>
    </source>
</evidence>
<keyword evidence="2" id="KW-0812">Transmembrane</keyword>
<name>A0A8B7R2T5_HIPAR</name>
<sequence length="210" mass="22919">MTRAVTLRSALCVIVSALVLMLGNTYFRSHTRLSSSVSPVVTWAEIQGRPKESGLKGERPMTTRPHAAPAASPMPVPLGLTGTQMTLDRGHVWKVTDTGWRSTGSRRTGTCLLCLPQCPRAQTSPWHEAGTHQTSLPVLLVKPGRHALGPGTLLEHRQKQNSELQKLGQPPRARRPMIGLQFFITVRESTLRLPSDATSLEEKVATSTSC</sequence>
<feature type="transmembrane region" description="Helical" evidence="2">
    <location>
        <begin position="6"/>
        <end position="27"/>
    </location>
</feature>
<dbReference type="AlphaFoldDB" id="A0A8B7R2T5"/>
<keyword evidence="2" id="KW-1133">Transmembrane helix</keyword>
<dbReference type="GeneID" id="109381257"/>
<feature type="compositionally biased region" description="Basic and acidic residues" evidence="1">
    <location>
        <begin position="49"/>
        <end position="61"/>
    </location>
</feature>